<name>A0A0B8NB13_9NOCA</name>
<dbReference type="AlphaFoldDB" id="A0A0B8NB13"/>
<reference evidence="1 4" key="3">
    <citation type="submission" date="2016-10" db="EMBL/GenBank/DDBJ databases">
        <title>Genome sequence of Nocardia seriolae strain EM150506, isolated from Anguila japonica.</title>
        <authorList>
            <person name="Han H.-J."/>
        </authorList>
    </citation>
    <scope>NUCLEOTIDE SEQUENCE [LARGE SCALE GENOMIC DNA]</scope>
    <source>
        <strain evidence="1 4">EM150506</strain>
    </source>
</reference>
<dbReference type="Proteomes" id="UP000180166">
    <property type="component" value="Chromosome"/>
</dbReference>
<dbReference type="RefSeq" id="WP_033089593.1">
    <property type="nucleotide sequence ID" value="NZ_AP017900.1"/>
</dbReference>
<dbReference type="EMBL" id="BBYQ01000098">
    <property type="protein sequence ID" value="GAP30908.1"/>
    <property type="molecule type" value="Genomic_DNA"/>
</dbReference>
<dbReference type="KEGG" id="nsr:NS506_03891"/>
<dbReference type="EMBL" id="CP017839">
    <property type="protein sequence ID" value="APA97940.1"/>
    <property type="molecule type" value="Genomic_DNA"/>
</dbReference>
<gene>
    <name evidence="1" type="ORF">NS506_03891</name>
    <name evidence="2" type="ORF">NSK11_contig00098-0004</name>
</gene>
<evidence type="ECO:0000313" key="3">
    <source>
        <dbReference type="Proteomes" id="UP000037179"/>
    </source>
</evidence>
<sequence>MAITWYWGLTRLLALSGIDFDDVADLLSAWLRGERRIWFMPAVDDTTGLKPSVLIGRTDSGEPLVLLARIDGRDIFIINASRPSSELVADFEAWEARND</sequence>
<evidence type="ECO:0000313" key="1">
    <source>
        <dbReference type="EMBL" id="APA97940.1"/>
    </source>
</evidence>
<dbReference type="OrthoDB" id="4554604at2"/>
<evidence type="ECO:0000313" key="2">
    <source>
        <dbReference type="EMBL" id="GAP30908.1"/>
    </source>
</evidence>
<accession>A0A0B8NB13</accession>
<dbReference type="GeneID" id="93376052"/>
<protein>
    <submittedName>
        <fullName evidence="2">Uncharacterized protein</fullName>
    </submittedName>
</protein>
<dbReference type="Proteomes" id="UP000037179">
    <property type="component" value="Unassembled WGS sequence"/>
</dbReference>
<keyword evidence="3" id="KW-1185">Reference proteome</keyword>
<proteinExistence type="predicted"/>
<organism evidence="2 3">
    <name type="scientific">Nocardia seriolae</name>
    <dbReference type="NCBI Taxonomy" id="37332"/>
    <lineage>
        <taxon>Bacteria</taxon>
        <taxon>Bacillati</taxon>
        <taxon>Actinomycetota</taxon>
        <taxon>Actinomycetes</taxon>
        <taxon>Mycobacteriales</taxon>
        <taxon>Nocardiaceae</taxon>
        <taxon>Nocardia</taxon>
    </lineage>
</organism>
<reference evidence="2 3" key="2">
    <citation type="journal article" date="2016" name="Genome Announc.">
        <title>Draft Genome Sequence of Erythromycin- and Oxytetracycline-Sensitive Nocardia seriolae Strain U-1 (NBRC 110359).</title>
        <authorList>
            <person name="Imajoh M."/>
            <person name="Sukeda M."/>
            <person name="Shimizu M."/>
            <person name="Yamane J."/>
            <person name="Ohnishi K."/>
            <person name="Oshima S."/>
        </authorList>
    </citation>
    <scope>NUCLEOTIDE SEQUENCE [LARGE SCALE GENOMIC DNA]</scope>
    <source>
        <strain evidence="2 3">U-1</strain>
    </source>
</reference>
<reference evidence="3" key="1">
    <citation type="submission" date="2015-07" db="EMBL/GenBank/DDBJ databases">
        <title>Nocardia seriolae U-1 whole genome shotgun sequence.</title>
        <authorList>
            <person name="Imajoh M."/>
            <person name="Fukumoto Y."/>
            <person name="Sukeda M."/>
            <person name="Yamane J."/>
            <person name="Yamasaki K."/>
            <person name="Shimizu M."/>
            <person name="Ohnishi K."/>
            <person name="Oshima S."/>
        </authorList>
    </citation>
    <scope>NUCLEOTIDE SEQUENCE [LARGE SCALE GENOMIC DNA]</scope>
    <source>
        <strain evidence="3">U-1</strain>
    </source>
</reference>
<evidence type="ECO:0000313" key="4">
    <source>
        <dbReference type="Proteomes" id="UP000180166"/>
    </source>
</evidence>